<dbReference type="Proteomes" id="UP000292082">
    <property type="component" value="Unassembled WGS sequence"/>
</dbReference>
<feature type="compositionally biased region" description="Polar residues" evidence="1">
    <location>
        <begin position="294"/>
        <end position="311"/>
    </location>
</feature>
<dbReference type="InterPro" id="IPR036915">
    <property type="entry name" value="Cyclin-like_sf"/>
</dbReference>
<reference evidence="2 3" key="1">
    <citation type="submission" date="2019-01" db="EMBL/GenBank/DDBJ databases">
        <title>Draft genome sequences of three monokaryotic isolates of the white-rot basidiomycete fungus Dichomitus squalens.</title>
        <authorList>
            <consortium name="DOE Joint Genome Institute"/>
            <person name="Lopez S.C."/>
            <person name="Andreopoulos B."/>
            <person name="Pangilinan J."/>
            <person name="Lipzen A."/>
            <person name="Riley R."/>
            <person name="Ahrendt S."/>
            <person name="Ng V."/>
            <person name="Barry K."/>
            <person name="Daum C."/>
            <person name="Grigoriev I.V."/>
            <person name="Hilden K.S."/>
            <person name="Makela M.R."/>
            <person name="de Vries R.P."/>
        </authorList>
    </citation>
    <scope>NUCLEOTIDE SEQUENCE [LARGE SCALE GENOMIC DNA]</scope>
    <source>
        <strain evidence="2 3">CBS 464.89</strain>
    </source>
</reference>
<sequence length="368" mass="41587">MASLQWQAPHMSSQHTRQAPGSSHPHATKLQHRVAPALPVEQPPYYGQEELARLSTNFLRGLFACPDLHEPSQAEPAIPFQSLKHFIAYVLYRTRFDSAVVFSTLYLLYRLKERYPACTGTSGLRLFLPALVVTAKMMLDDTYSNKSFALLSQGMFPVREVNHMERKLLSEMDMEVNPPTTELFHVFKAHVRERYSNHPKPWEKIHFPTRNLSTASGYTHSAYPYPAPSHSTYPYPVPSHRATDPVAQPPPPLSSVCHSSPSQPPLRLYTTLPMSPFAAYIPEQIRPYRDTPHASYTSCQPLYDSPESSPSPITPDDYRVHDAGYSRKAIETQVSRDMPTDAQFSMQLPSDAYFGSVAPRRSRRTLAG</sequence>
<feature type="region of interest" description="Disordered" evidence="1">
    <location>
        <begin position="234"/>
        <end position="262"/>
    </location>
</feature>
<dbReference type="CDD" id="cd20557">
    <property type="entry name" value="CYCLIN_ScPCL1-like"/>
    <property type="match status" value="1"/>
</dbReference>
<dbReference type="STRING" id="114155.A0A4Q9PH78"/>
<feature type="region of interest" description="Disordered" evidence="1">
    <location>
        <begin position="291"/>
        <end position="317"/>
    </location>
</feature>
<dbReference type="GO" id="GO:0019901">
    <property type="term" value="F:protein kinase binding"/>
    <property type="evidence" value="ECO:0007669"/>
    <property type="project" value="InterPro"/>
</dbReference>
<dbReference type="InterPro" id="IPR013922">
    <property type="entry name" value="Cyclin_PHO80-like"/>
</dbReference>
<dbReference type="GO" id="GO:0000307">
    <property type="term" value="C:cyclin-dependent protein kinase holoenzyme complex"/>
    <property type="evidence" value="ECO:0007669"/>
    <property type="project" value="TreeGrafter"/>
</dbReference>
<dbReference type="Gene3D" id="1.10.472.10">
    <property type="entry name" value="Cyclin-like"/>
    <property type="match status" value="1"/>
</dbReference>
<keyword evidence="3" id="KW-1185">Reference proteome</keyword>
<evidence type="ECO:0000313" key="3">
    <source>
        <dbReference type="Proteomes" id="UP000292082"/>
    </source>
</evidence>
<dbReference type="EMBL" id="ML145231">
    <property type="protein sequence ID" value="TBU52947.1"/>
    <property type="molecule type" value="Genomic_DNA"/>
</dbReference>
<accession>A0A4Q9PH78</accession>
<dbReference type="Pfam" id="PF08613">
    <property type="entry name" value="Cyclin"/>
    <property type="match status" value="1"/>
</dbReference>
<dbReference type="AlphaFoldDB" id="A0A4Q9PH78"/>
<dbReference type="PANTHER" id="PTHR15615">
    <property type="match status" value="1"/>
</dbReference>
<dbReference type="PANTHER" id="PTHR15615:SF108">
    <property type="entry name" value="PROTEIN CNPPD1"/>
    <property type="match status" value="1"/>
</dbReference>
<protein>
    <submittedName>
        <fullName evidence="2">Uncharacterized protein</fullName>
    </submittedName>
</protein>
<gene>
    <name evidence="2" type="ORF">BD310DRAFT_188368</name>
</gene>
<organism evidence="2 3">
    <name type="scientific">Dichomitus squalens</name>
    <dbReference type="NCBI Taxonomy" id="114155"/>
    <lineage>
        <taxon>Eukaryota</taxon>
        <taxon>Fungi</taxon>
        <taxon>Dikarya</taxon>
        <taxon>Basidiomycota</taxon>
        <taxon>Agaricomycotina</taxon>
        <taxon>Agaricomycetes</taxon>
        <taxon>Polyporales</taxon>
        <taxon>Polyporaceae</taxon>
        <taxon>Dichomitus</taxon>
    </lineage>
</organism>
<proteinExistence type="predicted"/>
<dbReference type="SUPFAM" id="SSF47954">
    <property type="entry name" value="Cyclin-like"/>
    <property type="match status" value="1"/>
</dbReference>
<feature type="region of interest" description="Disordered" evidence="1">
    <location>
        <begin position="1"/>
        <end position="28"/>
    </location>
</feature>
<evidence type="ECO:0000256" key="1">
    <source>
        <dbReference type="SAM" id="MobiDB-lite"/>
    </source>
</evidence>
<name>A0A4Q9PH78_9APHY</name>
<dbReference type="GO" id="GO:0016538">
    <property type="term" value="F:cyclin-dependent protein serine/threonine kinase regulator activity"/>
    <property type="evidence" value="ECO:0007669"/>
    <property type="project" value="TreeGrafter"/>
</dbReference>
<evidence type="ECO:0000313" key="2">
    <source>
        <dbReference type="EMBL" id="TBU52947.1"/>
    </source>
</evidence>
<feature type="compositionally biased region" description="Polar residues" evidence="1">
    <location>
        <begin position="1"/>
        <end position="21"/>
    </location>
</feature>
<dbReference type="GO" id="GO:0005634">
    <property type="term" value="C:nucleus"/>
    <property type="evidence" value="ECO:0007669"/>
    <property type="project" value="TreeGrafter"/>
</dbReference>